<keyword evidence="1" id="KW-0560">Oxidoreductase</keyword>
<dbReference type="SUPFAM" id="SSF51735">
    <property type="entry name" value="NAD(P)-binding Rossmann-fold domains"/>
    <property type="match status" value="1"/>
</dbReference>
<dbReference type="GO" id="GO:0016491">
    <property type="term" value="F:oxidoreductase activity"/>
    <property type="evidence" value="ECO:0007669"/>
    <property type="project" value="UniProtKB-KW"/>
</dbReference>
<name>A0AAV1L5E0_9NEOP</name>
<dbReference type="Proteomes" id="UP001314205">
    <property type="component" value="Unassembled WGS sequence"/>
</dbReference>
<comment type="caution">
    <text evidence="2">The sequence shown here is derived from an EMBL/GenBank/DDBJ whole genome shotgun (WGS) entry which is preliminary data.</text>
</comment>
<dbReference type="NCBIfam" id="NF005559">
    <property type="entry name" value="PRK07231.1"/>
    <property type="match status" value="1"/>
</dbReference>
<dbReference type="PRINTS" id="PR00081">
    <property type="entry name" value="GDHRDH"/>
</dbReference>
<dbReference type="InterPro" id="IPR002347">
    <property type="entry name" value="SDR_fam"/>
</dbReference>
<evidence type="ECO:0000313" key="3">
    <source>
        <dbReference type="Proteomes" id="UP001314205"/>
    </source>
</evidence>
<dbReference type="FunFam" id="3.40.50.720:FF:000084">
    <property type="entry name" value="Short-chain dehydrogenase reductase"/>
    <property type="match status" value="1"/>
</dbReference>
<organism evidence="2 3">
    <name type="scientific">Parnassius mnemosyne</name>
    <name type="common">clouded apollo</name>
    <dbReference type="NCBI Taxonomy" id="213953"/>
    <lineage>
        <taxon>Eukaryota</taxon>
        <taxon>Metazoa</taxon>
        <taxon>Ecdysozoa</taxon>
        <taxon>Arthropoda</taxon>
        <taxon>Hexapoda</taxon>
        <taxon>Insecta</taxon>
        <taxon>Pterygota</taxon>
        <taxon>Neoptera</taxon>
        <taxon>Endopterygota</taxon>
        <taxon>Lepidoptera</taxon>
        <taxon>Glossata</taxon>
        <taxon>Ditrysia</taxon>
        <taxon>Papilionoidea</taxon>
        <taxon>Papilionidae</taxon>
        <taxon>Parnassiinae</taxon>
        <taxon>Parnassini</taxon>
        <taxon>Parnassius</taxon>
        <taxon>Driopa</taxon>
    </lineage>
</organism>
<evidence type="ECO:0000256" key="1">
    <source>
        <dbReference type="ARBA" id="ARBA00023002"/>
    </source>
</evidence>
<keyword evidence="3" id="KW-1185">Reference proteome</keyword>
<protein>
    <submittedName>
        <fullName evidence="2">Uncharacterized protein</fullName>
    </submittedName>
</protein>
<sequence length="251" mass="27258">MSFENKVVIVTGSSSGIGASTAIEFAKEGAQVVLVGRNEAKLKNVLEQCEKVGKKPLVVKADVSNDDDARIIINKTIEHFEKLDVLVNNAGTDEEHDILKDDFMESHDRIMNINLRAPVYITHLAIPYLIKSKGNIINVASVVGIVTGGFEDSTSYCISKAGISHFSRSVALKLAPYGIRVNIVSPGPVYTDILNHSSQKDVMYEQFKLATALKRVSEPKEIADLILFLASDKAKGITGSNFVADNGILVK</sequence>
<gene>
    <name evidence="2" type="ORF">PARMNEM_LOCUS10936</name>
</gene>
<dbReference type="EMBL" id="CAVLGL010000085">
    <property type="protein sequence ID" value="CAK1590600.1"/>
    <property type="molecule type" value="Genomic_DNA"/>
</dbReference>
<evidence type="ECO:0000313" key="2">
    <source>
        <dbReference type="EMBL" id="CAK1590600.1"/>
    </source>
</evidence>
<dbReference type="PANTHER" id="PTHR43975:SF2">
    <property type="entry name" value="EG:BACR7A4.14 PROTEIN-RELATED"/>
    <property type="match status" value="1"/>
</dbReference>
<dbReference type="InterPro" id="IPR036291">
    <property type="entry name" value="NAD(P)-bd_dom_sf"/>
</dbReference>
<dbReference type="InterPro" id="IPR020904">
    <property type="entry name" value="Sc_DH/Rdtase_CS"/>
</dbReference>
<dbReference type="Gene3D" id="3.40.50.720">
    <property type="entry name" value="NAD(P)-binding Rossmann-like Domain"/>
    <property type="match status" value="1"/>
</dbReference>
<dbReference type="AlphaFoldDB" id="A0AAV1L5E0"/>
<dbReference type="Pfam" id="PF13561">
    <property type="entry name" value="adh_short_C2"/>
    <property type="match status" value="1"/>
</dbReference>
<dbReference type="PROSITE" id="PS00061">
    <property type="entry name" value="ADH_SHORT"/>
    <property type="match status" value="1"/>
</dbReference>
<accession>A0AAV1L5E0</accession>
<dbReference type="PRINTS" id="PR00080">
    <property type="entry name" value="SDRFAMILY"/>
</dbReference>
<dbReference type="PANTHER" id="PTHR43975">
    <property type="entry name" value="ZGC:101858"/>
    <property type="match status" value="1"/>
</dbReference>
<proteinExistence type="predicted"/>
<reference evidence="2 3" key="1">
    <citation type="submission" date="2023-11" db="EMBL/GenBank/DDBJ databases">
        <authorList>
            <person name="Hedman E."/>
            <person name="Englund M."/>
            <person name="Stromberg M."/>
            <person name="Nyberg Akerstrom W."/>
            <person name="Nylinder S."/>
            <person name="Jareborg N."/>
            <person name="Kallberg Y."/>
            <person name="Kronander E."/>
        </authorList>
    </citation>
    <scope>NUCLEOTIDE SEQUENCE [LARGE SCALE GENOMIC DNA]</scope>
</reference>